<name>A0A915N3B0_MELJA</name>
<evidence type="ECO:0000313" key="3">
    <source>
        <dbReference type="WBParaSite" id="scaffold6579_cov166.g11023"/>
    </source>
</evidence>
<dbReference type="Proteomes" id="UP000887561">
    <property type="component" value="Unplaced"/>
</dbReference>
<accession>A0A915N3B0</accession>
<feature type="region of interest" description="Disordered" evidence="1">
    <location>
        <begin position="1"/>
        <end position="25"/>
    </location>
</feature>
<proteinExistence type="predicted"/>
<keyword evidence="2" id="KW-1185">Reference proteome</keyword>
<dbReference type="WBParaSite" id="scaffold6579_cov166.g11023">
    <property type="protein sequence ID" value="scaffold6579_cov166.g11023"/>
    <property type="gene ID" value="scaffold6579_cov166.g11023"/>
</dbReference>
<feature type="compositionally biased region" description="Low complexity" evidence="1">
    <location>
        <begin position="304"/>
        <end position="320"/>
    </location>
</feature>
<dbReference type="AlphaFoldDB" id="A0A915N3B0"/>
<reference evidence="3" key="1">
    <citation type="submission" date="2022-11" db="UniProtKB">
        <authorList>
            <consortium name="WormBaseParasite"/>
        </authorList>
    </citation>
    <scope>IDENTIFICATION</scope>
</reference>
<protein>
    <submittedName>
        <fullName evidence="3">Uncharacterized protein</fullName>
    </submittedName>
</protein>
<sequence>MTPQALMTSTPNRYQQQQRTPTSSITHSNIKRFRPVMSSQEGDHQQYACIDSFPSDAPIIQPPRVRTLYPQKQQHSTSISASPIPGTSTAMVDIQQPNYPPFNEYIIGSPPPSEQQQQHFPERIATSGLYKQTLTENPSGMNIMRRADQQQQLLPSPYNYSTTPTSTPTTIRRLPVINPQQQMQINHQQQHFILPSSSSNRFTSSTNIAHNNNIPLFLQQQTNIPMDYNNIQQHAHQQQLNYHQRATTMTEYRPGMESIDTHAIDPPPILEAEGRLSVMETISSSTTSIPSVYNRQQQLGVVCSNESNASSTTTNLATPNKNSHNEEDAGTRSSSASDLDLREIVNNIPSSQ</sequence>
<evidence type="ECO:0000313" key="2">
    <source>
        <dbReference type="Proteomes" id="UP000887561"/>
    </source>
</evidence>
<evidence type="ECO:0000256" key="1">
    <source>
        <dbReference type="SAM" id="MobiDB-lite"/>
    </source>
</evidence>
<organism evidence="2 3">
    <name type="scientific">Meloidogyne javanica</name>
    <name type="common">Root-knot nematode worm</name>
    <dbReference type="NCBI Taxonomy" id="6303"/>
    <lineage>
        <taxon>Eukaryota</taxon>
        <taxon>Metazoa</taxon>
        <taxon>Ecdysozoa</taxon>
        <taxon>Nematoda</taxon>
        <taxon>Chromadorea</taxon>
        <taxon>Rhabditida</taxon>
        <taxon>Tylenchina</taxon>
        <taxon>Tylenchomorpha</taxon>
        <taxon>Tylenchoidea</taxon>
        <taxon>Meloidogynidae</taxon>
        <taxon>Meloidogyninae</taxon>
        <taxon>Meloidogyne</taxon>
        <taxon>Meloidogyne incognita group</taxon>
    </lineage>
</organism>
<feature type="region of interest" description="Disordered" evidence="1">
    <location>
        <begin position="304"/>
        <end position="341"/>
    </location>
</feature>